<feature type="region of interest" description="Disordered" evidence="1">
    <location>
        <begin position="44"/>
        <end position="133"/>
    </location>
</feature>
<accession>A0ABD6EJ70</accession>
<organism evidence="2 3">
    <name type="scientific">Gnathostoma spinigerum</name>
    <dbReference type="NCBI Taxonomy" id="75299"/>
    <lineage>
        <taxon>Eukaryota</taxon>
        <taxon>Metazoa</taxon>
        <taxon>Ecdysozoa</taxon>
        <taxon>Nematoda</taxon>
        <taxon>Chromadorea</taxon>
        <taxon>Rhabditida</taxon>
        <taxon>Spirurina</taxon>
        <taxon>Gnathostomatomorpha</taxon>
        <taxon>Gnathostomatoidea</taxon>
        <taxon>Gnathostomatidae</taxon>
        <taxon>Gnathostoma</taxon>
    </lineage>
</organism>
<evidence type="ECO:0000313" key="3">
    <source>
        <dbReference type="Proteomes" id="UP001608902"/>
    </source>
</evidence>
<name>A0ABD6EJ70_9BILA</name>
<feature type="compositionally biased region" description="Polar residues" evidence="1">
    <location>
        <begin position="79"/>
        <end position="96"/>
    </location>
</feature>
<evidence type="ECO:0000313" key="2">
    <source>
        <dbReference type="EMBL" id="MFH4978189.1"/>
    </source>
</evidence>
<comment type="caution">
    <text evidence="2">The sequence shown here is derived from an EMBL/GenBank/DDBJ whole genome shotgun (WGS) entry which is preliminary data.</text>
</comment>
<reference evidence="2 3" key="1">
    <citation type="submission" date="2024-08" db="EMBL/GenBank/DDBJ databases">
        <title>Gnathostoma spinigerum genome.</title>
        <authorList>
            <person name="Gonzalez-Bertolin B."/>
            <person name="Monzon S."/>
            <person name="Zaballos A."/>
            <person name="Jimenez P."/>
            <person name="Dekumyoy P."/>
            <person name="Varona S."/>
            <person name="Cuesta I."/>
            <person name="Sumanam S."/>
            <person name="Adisakwattana P."/>
            <person name="Gasser R.B."/>
            <person name="Hernandez-Gonzalez A."/>
            <person name="Young N.D."/>
            <person name="Perteguer M.J."/>
        </authorList>
    </citation>
    <scope>NUCLEOTIDE SEQUENCE [LARGE SCALE GENOMIC DNA]</scope>
    <source>
        <strain evidence="2">AL3</strain>
        <tissue evidence="2">Liver</tissue>
    </source>
</reference>
<sequence length="210" mass="22936">MDRLGRLLDSLGTRRSSQSIRSVGRYGSEIQDVTPDTKNEVFEFFAKAKPPNPRRSSAASLNAHQNEDIPHSSDRRNKSTSIDKNFHLSTSGSQYLSPVGCASPDGHRHSNLSESHSLSMTPETTVQNTSPDSSFVEPMTLEEAGDIAAQPSSSLHVTTFTLTPPSPSPVVAGDHFFQGDSTSSLTSNYLDVRQRFHILSKCSQVRIGNF</sequence>
<feature type="compositionally biased region" description="Polar residues" evidence="1">
    <location>
        <begin position="54"/>
        <end position="64"/>
    </location>
</feature>
<proteinExistence type="predicted"/>
<feature type="compositionally biased region" description="Polar residues" evidence="1">
    <location>
        <begin position="112"/>
        <end position="133"/>
    </location>
</feature>
<feature type="region of interest" description="Disordered" evidence="1">
    <location>
        <begin position="1"/>
        <end position="23"/>
    </location>
</feature>
<dbReference type="EMBL" id="JBGFUD010002958">
    <property type="protein sequence ID" value="MFH4978189.1"/>
    <property type="molecule type" value="Genomic_DNA"/>
</dbReference>
<dbReference type="Proteomes" id="UP001608902">
    <property type="component" value="Unassembled WGS sequence"/>
</dbReference>
<dbReference type="AlphaFoldDB" id="A0ABD6EJ70"/>
<protein>
    <submittedName>
        <fullName evidence="2">Uncharacterized protein</fullName>
    </submittedName>
</protein>
<evidence type="ECO:0000256" key="1">
    <source>
        <dbReference type="SAM" id="MobiDB-lite"/>
    </source>
</evidence>
<gene>
    <name evidence="2" type="ORF">AB6A40_004898</name>
</gene>
<keyword evidence="3" id="KW-1185">Reference proteome</keyword>
<feature type="compositionally biased region" description="Basic and acidic residues" evidence="1">
    <location>
        <begin position="65"/>
        <end position="77"/>
    </location>
</feature>